<evidence type="ECO:0000313" key="3">
    <source>
        <dbReference type="Proteomes" id="UP000594892"/>
    </source>
</evidence>
<gene>
    <name evidence="2" type="ORF">I6H06_27055</name>
</gene>
<organism evidence="2 3">
    <name type="scientific">Burkholderia glumae</name>
    <name type="common">Pseudomonas glumae</name>
    <dbReference type="NCBI Taxonomy" id="337"/>
    <lineage>
        <taxon>Bacteria</taxon>
        <taxon>Pseudomonadati</taxon>
        <taxon>Pseudomonadota</taxon>
        <taxon>Betaproteobacteria</taxon>
        <taxon>Burkholderiales</taxon>
        <taxon>Burkholderiaceae</taxon>
        <taxon>Burkholderia</taxon>
    </lineage>
</organism>
<keyword evidence="1" id="KW-1133">Transmembrane helix</keyword>
<dbReference type="EMBL" id="CP065601">
    <property type="protein sequence ID" value="QPQ92707.1"/>
    <property type="molecule type" value="Genomic_DNA"/>
</dbReference>
<sequence length="209" mass="21940">MSMLDILKTVAPWLVTALTGGVPGVAAMAASAIADRLGLGDGSVEAVTSALSGQSVTPEQLLALKQADADFELKMRQAGFAHAENLAGIQVQADKVAADDRAGARQYAASEHDHTARNLAYMYTVALFVVIGLEFYLAIGEIRMPDVVKSTLDTLLGVLITMVIGSKEYFFGSSSRADKQTAEITRFAVSPDITVSAGMARGGEADKSL</sequence>
<keyword evidence="1" id="KW-0812">Transmembrane</keyword>
<evidence type="ECO:0008006" key="4">
    <source>
        <dbReference type="Google" id="ProtNLM"/>
    </source>
</evidence>
<keyword evidence="1" id="KW-0472">Membrane</keyword>
<dbReference type="Proteomes" id="UP000594892">
    <property type="component" value="Chromosome 2"/>
</dbReference>
<feature type="transmembrane region" description="Helical" evidence="1">
    <location>
        <begin position="120"/>
        <end position="139"/>
    </location>
</feature>
<evidence type="ECO:0000256" key="1">
    <source>
        <dbReference type="SAM" id="Phobius"/>
    </source>
</evidence>
<reference evidence="2 3" key="1">
    <citation type="submission" date="2020-12" db="EMBL/GenBank/DDBJ databases">
        <title>FDA dAtabase for Regulatory Grade micrObial Sequences (FDA-ARGOS): Supporting development and validation of Infectious Disease Dx tests.</title>
        <authorList>
            <person name="Minogue T."/>
            <person name="Wolcott M."/>
            <person name="Wasieloski L."/>
            <person name="Aguilar W."/>
            <person name="Moore D."/>
            <person name="Jaissle J."/>
            <person name="Tallon L."/>
            <person name="Sadzewicz L."/>
            <person name="Zhao X."/>
            <person name="Boylan J."/>
            <person name="Ott S."/>
            <person name="Bowen H."/>
            <person name="Vavikolanu K."/>
            <person name="Mehta A."/>
            <person name="Aluvathingal J."/>
            <person name="Nadendla S."/>
            <person name="Yan Y."/>
            <person name="Sichtig H."/>
        </authorList>
    </citation>
    <scope>NUCLEOTIDE SEQUENCE [LARGE SCALE GENOMIC DNA]</scope>
    <source>
        <strain evidence="2 3">FDAARGOS_949</strain>
    </source>
</reference>
<name>A0AAQ0BUU5_BURGL</name>
<dbReference type="AlphaFoldDB" id="A0AAQ0BUU5"/>
<proteinExistence type="predicted"/>
<protein>
    <recommendedName>
        <fullName evidence="4">TMhelix containing protein</fullName>
    </recommendedName>
</protein>
<accession>A0AAQ0BUU5</accession>
<evidence type="ECO:0000313" key="2">
    <source>
        <dbReference type="EMBL" id="QPQ92707.1"/>
    </source>
</evidence>